<dbReference type="PROSITE" id="PS51257">
    <property type="entry name" value="PROKAR_LIPOPROTEIN"/>
    <property type="match status" value="1"/>
</dbReference>
<evidence type="ECO:0000256" key="5">
    <source>
        <dbReference type="ARBA" id="ARBA00023157"/>
    </source>
</evidence>
<dbReference type="CDD" id="cd00010">
    <property type="entry name" value="AAI_LTSS"/>
    <property type="match status" value="1"/>
</dbReference>
<evidence type="ECO:0000256" key="4">
    <source>
        <dbReference type="ARBA" id="ARBA00022729"/>
    </source>
</evidence>
<name>A0AAV9E4B6_ACOCL</name>
<dbReference type="GO" id="GO:0005886">
    <property type="term" value="C:plasma membrane"/>
    <property type="evidence" value="ECO:0007669"/>
    <property type="project" value="UniProtKB-SubCell"/>
</dbReference>
<keyword evidence="5" id="KW-1015">Disulfide bond</keyword>
<comment type="caution">
    <text evidence="10">The sequence shown here is derived from an EMBL/GenBank/DDBJ whole genome shotgun (WGS) entry which is preliminary data.</text>
</comment>
<evidence type="ECO:0000256" key="8">
    <source>
        <dbReference type="SAM" id="SignalP"/>
    </source>
</evidence>
<keyword evidence="7" id="KW-0449">Lipoprotein</keyword>
<dbReference type="SUPFAM" id="SSF47699">
    <property type="entry name" value="Bifunctional inhibitor/lipid-transfer protein/seed storage 2S albumin"/>
    <property type="match status" value="1"/>
</dbReference>
<keyword evidence="3" id="KW-0336">GPI-anchor</keyword>
<dbReference type="InterPro" id="IPR036312">
    <property type="entry name" value="Bifun_inhib/LTP/seed_sf"/>
</dbReference>
<evidence type="ECO:0000256" key="3">
    <source>
        <dbReference type="ARBA" id="ARBA00022622"/>
    </source>
</evidence>
<evidence type="ECO:0000256" key="6">
    <source>
        <dbReference type="ARBA" id="ARBA00023180"/>
    </source>
</evidence>
<evidence type="ECO:0000256" key="7">
    <source>
        <dbReference type="ARBA" id="ARBA00023288"/>
    </source>
</evidence>
<dbReference type="PANTHER" id="PTHR33044">
    <property type="entry name" value="BIFUNCTIONAL INHIBITOR/LIPID-TRANSFER PROTEIN/SEED STORAGE 2S ALBUMIN SUPERFAMILY PROTEIN-RELATED"/>
    <property type="match status" value="1"/>
</dbReference>
<feature type="signal peptide" evidence="8">
    <location>
        <begin position="1"/>
        <end position="22"/>
    </location>
</feature>
<keyword evidence="11" id="KW-1185">Reference proteome</keyword>
<protein>
    <recommendedName>
        <fullName evidence="9">Bifunctional inhibitor/plant lipid transfer protein/seed storage helical domain-containing protein</fullName>
    </recommendedName>
</protein>
<dbReference type="EMBL" id="JAUJYO010000009">
    <property type="protein sequence ID" value="KAK1308261.1"/>
    <property type="molecule type" value="Genomic_DNA"/>
</dbReference>
<dbReference type="InterPro" id="IPR016140">
    <property type="entry name" value="Bifunc_inhib/LTP/seed_store"/>
</dbReference>
<reference evidence="10" key="2">
    <citation type="submission" date="2023-06" db="EMBL/GenBank/DDBJ databases">
        <authorList>
            <person name="Ma L."/>
            <person name="Liu K.-W."/>
            <person name="Li Z."/>
            <person name="Hsiao Y.-Y."/>
            <person name="Qi Y."/>
            <person name="Fu T."/>
            <person name="Tang G."/>
            <person name="Zhang D."/>
            <person name="Sun W.-H."/>
            <person name="Liu D.-K."/>
            <person name="Li Y."/>
            <person name="Chen G.-Z."/>
            <person name="Liu X.-D."/>
            <person name="Liao X.-Y."/>
            <person name="Jiang Y.-T."/>
            <person name="Yu X."/>
            <person name="Hao Y."/>
            <person name="Huang J."/>
            <person name="Zhao X.-W."/>
            <person name="Ke S."/>
            <person name="Chen Y.-Y."/>
            <person name="Wu W.-L."/>
            <person name="Hsu J.-L."/>
            <person name="Lin Y.-F."/>
            <person name="Huang M.-D."/>
            <person name="Li C.-Y."/>
            <person name="Huang L."/>
            <person name="Wang Z.-W."/>
            <person name="Zhao X."/>
            <person name="Zhong W.-Y."/>
            <person name="Peng D.-H."/>
            <person name="Ahmad S."/>
            <person name="Lan S."/>
            <person name="Zhang J.-S."/>
            <person name="Tsai W.-C."/>
            <person name="Van De Peer Y."/>
            <person name="Liu Z.-J."/>
        </authorList>
    </citation>
    <scope>NUCLEOTIDE SEQUENCE</scope>
    <source>
        <strain evidence="10">CP</strain>
        <tissue evidence="10">Leaves</tissue>
    </source>
</reference>
<dbReference type="Proteomes" id="UP001180020">
    <property type="component" value="Unassembled WGS sequence"/>
</dbReference>
<dbReference type="GO" id="GO:0098552">
    <property type="term" value="C:side of membrane"/>
    <property type="evidence" value="ECO:0007669"/>
    <property type="project" value="UniProtKB-KW"/>
</dbReference>
<organism evidence="10 11">
    <name type="scientific">Acorus calamus</name>
    <name type="common">Sweet flag</name>
    <dbReference type="NCBI Taxonomy" id="4465"/>
    <lineage>
        <taxon>Eukaryota</taxon>
        <taxon>Viridiplantae</taxon>
        <taxon>Streptophyta</taxon>
        <taxon>Embryophyta</taxon>
        <taxon>Tracheophyta</taxon>
        <taxon>Spermatophyta</taxon>
        <taxon>Magnoliopsida</taxon>
        <taxon>Liliopsida</taxon>
        <taxon>Acoraceae</taxon>
        <taxon>Acorus</taxon>
    </lineage>
</organism>
<dbReference type="FunFam" id="1.10.110.10:FF:000001">
    <property type="entry name" value="Bifunctional inhibitor/lipid-transfer protein/seed storage 2S albumin superfamily protein"/>
    <property type="match status" value="1"/>
</dbReference>
<keyword evidence="6" id="KW-0325">Glycoprotein</keyword>
<dbReference type="Gene3D" id="1.10.110.10">
    <property type="entry name" value="Plant lipid-transfer and hydrophobic proteins"/>
    <property type="match status" value="1"/>
</dbReference>
<evidence type="ECO:0000259" key="9">
    <source>
        <dbReference type="SMART" id="SM00499"/>
    </source>
</evidence>
<feature type="chain" id="PRO_5043900169" description="Bifunctional inhibitor/plant lipid transfer protein/seed storage helical domain-containing protein" evidence="8">
    <location>
        <begin position="23"/>
        <end position="118"/>
    </location>
</feature>
<evidence type="ECO:0000256" key="2">
    <source>
        <dbReference type="ARBA" id="ARBA00009748"/>
    </source>
</evidence>
<keyword evidence="4 8" id="KW-0732">Signal</keyword>
<evidence type="ECO:0000313" key="10">
    <source>
        <dbReference type="EMBL" id="KAK1308261.1"/>
    </source>
</evidence>
<dbReference type="InterPro" id="IPR000528">
    <property type="entry name" value="Plant_nsLTP"/>
</dbReference>
<dbReference type="InterPro" id="IPR043325">
    <property type="entry name" value="LTSS"/>
</dbReference>
<accession>A0AAV9E4B6</accession>
<dbReference type="Pfam" id="PF14368">
    <property type="entry name" value="LTP_2"/>
    <property type="match status" value="1"/>
</dbReference>
<dbReference type="SMART" id="SM00499">
    <property type="entry name" value="AAI"/>
    <property type="match status" value="1"/>
</dbReference>
<dbReference type="GO" id="GO:0008289">
    <property type="term" value="F:lipid binding"/>
    <property type="evidence" value="ECO:0007669"/>
    <property type="project" value="InterPro"/>
</dbReference>
<sequence length="118" mass="12005">MKASQCLLLLVLVTACATLSAASSGGDDCDSVIYTMLPCLSFVENGSKVAKPDADCCSAFSKLVKTHPGCLCEAMNAGSTFGIPINMTKALTLPKACGVKVHHKPHCGAPTPAPAPGV</sequence>
<comment type="similarity">
    <text evidence="2">Belongs to the plant LTP family.</text>
</comment>
<dbReference type="GO" id="GO:0006869">
    <property type="term" value="P:lipid transport"/>
    <property type="evidence" value="ECO:0007669"/>
    <property type="project" value="InterPro"/>
</dbReference>
<comment type="subcellular location">
    <subcellularLocation>
        <location evidence="1">Cell membrane</location>
        <topology evidence="1">Lipid-anchor</topology>
        <topology evidence="1">GPI-anchor</topology>
    </subcellularLocation>
</comment>
<evidence type="ECO:0000313" key="11">
    <source>
        <dbReference type="Proteomes" id="UP001180020"/>
    </source>
</evidence>
<keyword evidence="3" id="KW-0472">Membrane</keyword>
<reference evidence="10" key="1">
    <citation type="journal article" date="2023" name="Nat. Commun.">
        <title>Diploid and tetraploid genomes of Acorus and the evolution of monocots.</title>
        <authorList>
            <person name="Ma L."/>
            <person name="Liu K.W."/>
            <person name="Li Z."/>
            <person name="Hsiao Y.Y."/>
            <person name="Qi Y."/>
            <person name="Fu T."/>
            <person name="Tang G.D."/>
            <person name="Zhang D."/>
            <person name="Sun W.H."/>
            <person name="Liu D.K."/>
            <person name="Li Y."/>
            <person name="Chen G.Z."/>
            <person name="Liu X.D."/>
            <person name="Liao X.Y."/>
            <person name="Jiang Y.T."/>
            <person name="Yu X."/>
            <person name="Hao Y."/>
            <person name="Huang J."/>
            <person name="Zhao X.W."/>
            <person name="Ke S."/>
            <person name="Chen Y.Y."/>
            <person name="Wu W.L."/>
            <person name="Hsu J.L."/>
            <person name="Lin Y.F."/>
            <person name="Huang M.D."/>
            <person name="Li C.Y."/>
            <person name="Huang L."/>
            <person name="Wang Z.W."/>
            <person name="Zhao X."/>
            <person name="Zhong W.Y."/>
            <person name="Peng D.H."/>
            <person name="Ahmad S."/>
            <person name="Lan S."/>
            <person name="Zhang J.S."/>
            <person name="Tsai W.C."/>
            <person name="Van de Peer Y."/>
            <person name="Liu Z.J."/>
        </authorList>
    </citation>
    <scope>NUCLEOTIDE SEQUENCE</scope>
    <source>
        <strain evidence="10">CP</strain>
    </source>
</reference>
<proteinExistence type="inferred from homology"/>
<dbReference type="PRINTS" id="PR00382">
    <property type="entry name" value="LIPIDTRNSFER"/>
</dbReference>
<gene>
    <name evidence="10" type="ORF">QJS10_CPA09g00525</name>
</gene>
<feature type="domain" description="Bifunctional inhibitor/plant lipid transfer protein/seed storage helical" evidence="9">
    <location>
        <begin position="29"/>
        <end position="107"/>
    </location>
</feature>
<evidence type="ECO:0000256" key="1">
    <source>
        <dbReference type="ARBA" id="ARBA00004609"/>
    </source>
</evidence>
<dbReference type="AlphaFoldDB" id="A0AAV9E4B6"/>